<name>A0AA48H4V6_9BACT</name>
<dbReference type="Pfam" id="PF00149">
    <property type="entry name" value="Metallophos"/>
    <property type="match status" value="1"/>
</dbReference>
<evidence type="ECO:0000313" key="4">
    <source>
        <dbReference type="Proteomes" id="UP001228113"/>
    </source>
</evidence>
<dbReference type="AlphaFoldDB" id="A0AA48H4V6"/>
<feature type="signal peptide" evidence="1">
    <location>
        <begin position="1"/>
        <end position="20"/>
    </location>
</feature>
<dbReference type="PANTHER" id="PTHR46546">
    <property type="entry name" value="SHEWANELLA-LIKE PROTEIN PHOSPHATASE 1"/>
    <property type="match status" value="1"/>
</dbReference>
<evidence type="ECO:0000259" key="2">
    <source>
        <dbReference type="Pfam" id="PF00149"/>
    </source>
</evidence>
<dbReference type="GO" id="GO:0016787">
    <property type="term" value="F:hydrolase activity"/>
    <property type="evidence" value="ECO:0007669"/>
    <property type="project" value="InterPro"/>
</dbReference>
<evidence type="ECO:0000313" key="3">
    <source>
        <dbReference type="EMBL" id="BDU77476.1"/>
    </source>
</evidence>
<dbReference type="InterPro" id="IPR004843">
    <property type="entry name" value="Calcineurin-like_PHP"/>
</dbReference>
<feature type="domain" description="Calcineurin-like phosphoesterase" evidence="2">
    <location>
        <begin position="96"/>
        <end position="300"/>
    </location>
</feature>
<dbReference type="KEGG" id="msea:METESE_24340"/>
<keyword evidence="1" id="KW-0732">Signal</keyword>
<dbReference type="PANTHER" id="PTHR46546:SF4">
    <property type="entry name" value="SHEWANELLA-LIKE PROTEIN PHOSPHATASE 1"/>
    <property type="match status" value="1"/>
</dbReference>
<evidence type="ECO:0000256" key="1">
    <source>
        <dbReference type="SAM" id="SignalP"/>
    </source>
</evidence>
<reference evidence="3" key="1">
    <citation type="journal article" date="2023" name="Int. J. Syst. Evol. Microbiol.">
        <title>Mesoterricola silvestris gen. nov., sp. nov., Mesoterricola sediminis sp. nov., Geothrix oryzae sp. nov., Geothrix edaphica sp. nov., Geothrix rubra sp. nov., and Geothrix limicola sp. nov., six novel members of Acidobacteriota isolated from soils.</title>
        <authorList>
            <person name="Itoh H."/>
            <person name="Sugisawa Y."/>
            <person name="Mise K."/>
            <person name="Xu Z."/>
            <person name="Kuniyasu M."/>
            <person name="Ushijima N."/>
            <person name="Kawano K."/>
            <person name="Kobayashi E."/>
            <person name="Shiratori Y."/>
            <person name="Masuda Y."/>
            <person name="Senoo K."/>
        </authorList>
    </citation>
    <scope>NUCLEOTIDE SEQUENCE</scope>
    <source>
        <strain evidence="3">W786</strain>
    </source>
</reference>
<sequence length="350" mass="36837">MRPSLLALVLAALLAPLAPAAPPVLLPAASASVEDGPHVIWEGAQARVLRWRQGKVDVADLPPSGLLAVDGLPPLRLDPAPPAPEAAVFPAVRALAAVSDIHGKRDALVALLKAQGILDARGAWAFGAGHLVVAGDTVDYGDQVTEALWLLRSLAQQARAAGGAVHVLIGNHEFMDMRGDLRYVVPKYKALPLSIPYLTGPDTEFGRWFRSLPAMIRIGDTLFTHGGPSAAFAAAYPGVEAVNAQFRKELKEGPGPVTGRYGPQWYRGLVPGGSAKDATAAEVDAVLAAYGAARVVVGHTTLDRITAFHGGKVHVIDAGLKDGKPGELWLQIDGRRWRGTADGKRSPLDP</sequence>
<dbReference type="RefSeq" id="WP_316410299.1">
    <property type="nucleotide sequence ID" value="NZ_AP027081.1"/>
</dbReference>
<accession>A0AA48H4V6</accession>
<gene>
    <name evidence="3" type="ORF">METESE_24340</name>
</gene>
<proteinExistence type="predicted"/>
<dbReference type="InterPro" id="IPR029052">
    <property type="entry name" value="Metallo-depent_PP-like"/>
</dbReference>
<organism evidence="3 4">
    <name type="scientific">Mesoterricola sediminis</name>
    <dbReference type="NCBI Taxonomy" id="2927980"/>
    <lineage>
        <taxon>Bacteria</taxon>
        <taxon>Pseudomonadati</taxon>
        <taxon>Acidobacteriota</taxon>
        <taxon>Holophagae</taxon>
        <taxon>Holophagales</taxon>
        <taxon>Holophagaceae</taxon>
        <taxon>Mesoterricola</taxon>
    </lineage>
</organism>
<dbReference type="Gene3D" id="3.60.21.10">
    <property type="match status" value="1"/>
</dbReference>
<dbReference type="SUPFAM" id="SSF56300">
    <property type="entry name" value="Metallo-dependent phosphatases"/>
    <property type="match status" value="1"/>
</dbReference>
<dbReference type="EMBL" id="AP027081">
    <property type="protein sequence ID" value="BDU77476.1"/>
    <property type="molecule type" value="Genomic_DNA"/>
</dbReference>
<dbReference type="Proteomes" id="UP001228113">
    <property type="component" value="Chromosome"/>
</dbReference>
<protein>
    <submittedName>
        <fullName evidence="3">Metallophosphoesterase</fullName>
    </submittedName>
</protein>
<keyword evidence="4" id="KW-1185">Reference proteome</keyword>
<feature type="chain" id="PRO_5041465688" evidence="1">
    <location>
        <begin position="21"/>
        <end position="350"/>
    </location>
</feature>